<dbReference type="GO" id="GO:0032456">
    <property type="term" value="P:endocytic recycling"/>
    <property type="evidence" value="ECO:0007669"/>
    <property type="project" value="TreeGrafter"/>
</dbReference>
<keyword evidence="10" id="KW-1185">Reference proteome</keyword>
<comment type="caution">
    <text evidence="9">The sequence shown here is derived from an EMBL/GenBank/DDBJ whole genome shotgun (WGS) entry which is preliminary data.</text>
</comment>
<feature type="domain" description="Vps52 C-terminal" evidence="8">
    <location>
        <begin position="537"/>
        <end position="684"/>
    </location>
</feature>
<feature type="domain" description="Vps52 C-terminal" evidence="8">
    <location>
        <begin position="262"/>
        <end position="375"/>
    </location>
</feature>
<dbReference type="GO" id="GO:0015031">
    <property type="term" value="P:protein transport"/>
    <property type="evidence" value="ECO:0007669"/>
    <property type="project" value="UniProtKB-KW"/>
</dbReference>
<evidence type="ECO:0000313" key="10">
    <source>
        <dbReference type="Proteomes" id="UP000193467"/>
    </source>
</evidence>
<accession>A0A1Y2F8J5</accession>
<evidence type="ECO:0000256" key="3">
    <source>
        <dbReference type="ARBA" id="ARBA00022448"/>
    </source>
</evidence>
<feature type="compositionally biased region" description="Low complexity" evidence="6">
    <location>
        <begin position="393"/>
        <end position="429"/>
    </location>
</feature>
<keyword evidence="5" id="KW-0333">Golgi apparatus</keyword>
<dbReference type="OrthoDB" id="19482at2759"/>
<gene>
    <name evidence="9" type="ORF">BCR35DRAFT_304385</name>
</gene>
<comment type="similarity">
    <text evidence="2">Belongs to the VPS52 family.</text>
</comment>
<protein>
    <submittedName>
        <fullName evidence="9">Sac2 family-domain-containing protein</fullName>
    </submittedName>
</protein>
<evidence type="ECO:0000256" key="5">
    <source>
        <dbReference type="ARBA" id="ARBA00023034"/>
    </source>
</evidence>
<feature type="region of interest" description="Disordered" evidence="6">
    <location>
        <begin position="514"/>
        <end position="537"/>
    </location>
</feature>
<dbReference type="AlphaFoldDB" id="A0A1Y2F8J5"/>
<dbReference type="STRING" id="106004.A0A1Y2F8J5"/>
<dbReference type="EMBL" id="MCGR01000025">
    <property type="protein sequence ID" value="ORY80211.1"/>
    <property type="molecule type" value="Genomic_DNA"/>
</dbReference>
<dbReference type="InterPro" id="IPR048361">
    <property type="entry name" value="Vps52_C"/>
</dbReference>
<feature type="compositionally biased region" description="Pro residues" evidence="6">
    <location>
        <begin position="527"/>
        <end position="537"/>
    </location>
</feature>
<feature type="region of interest" description="Disordered" evidence="6">
    <location>
        <begin position="15"/>
        <end position="35"/>
    </location>
</feature>
<dbReference type="PANTHER" id="PTHR14190:SF7">
    <property type="entry name" value="VACUOLAR PROTEIN SORTING-ASSOCIATED PROTEIN 52 HOMOLOG"/>
    <property type="match status" value="1"/>
</dbReference>
<name>A0A1Y2F8J5_9BASI</name>
<keyword evidence="4" id="KW-0653">Protein transport</keyword>
<evidence type="ECO:0000256" key="1">
    <source>
        <dbReference type="ARBA" id="ARBA00004601"/>
    </source>
</evidence>
<dbReference type="Pfam" id="PF04129">
    <property type="entry name" value="Vps52_CC"/>
    <property type="match status" value="1"/>
</dbReference>
<evidence type="ECO:0000313" key="9">
    <source>
        <dbReference type="EMBL" id="ORY80211.1"/>
    </source>
</evidence>
<evidence type="ECO:0000259" key="7">
    <source>
        <dbReference type="Pfam" id="PF04129"/>
    </source>
</evidence>
<dbReference type="GO" id="GO:0005829">
    <property type="term" value="C:cytosol"/>
    <property type="evidence" value="ECO:0007669"/>
    <property type="project" value="GOC"/>
</dbReference>
<evidence type="ECO:0000256" key="4">
    <source>
        <dbReference type="ARBA" id="ARBA00022927"/>
    </source>
</evidence>
<sequence length="691" mass="74356">MASVSELIGLTQGDTHASTSKLQGTSLATDPTVDPDDYPAFASAARDLGTDIRSAYAEALEAKEKEEKVQDRYFLDRAKEFVELNDQVETSASLLTDLSSFLSTFQSDLSAVSGHISELQGRSKTIEGRLEARKAVERSLNPFLDSITISPELIRIIAETEVDDAWIPAVTELDAKLGAIRGGARVEGRRTLDNVAEALRLKATQKILTHLINLLRPFTLSITASLPTLQTDVLLPLKPLFDFLRRHAARQAHDFQKAYTQTTRWYYETGFRRYIRGLEKIRVKGVERSEVIGVVSQGVDGLSQLKKNGAVAPGQTASASTSAIDHSQVSGPGVILGYTINDKNFRPSPEALFRSASLVLADNAQTEYSFVSSFFGQHSTLAVPEARTPSLFSSTTGSWTSESGQGTTVAGGAAGEEGSVKGVAGVAESESGRTSVAGSGATSREAKEEKEEKLKRAVVEGVWKSIMEPAQEYVSNFAGALLDPAAPPSPISLLSMIRLNESLLSTLVTPPASLAAAAPPTDDSDPFPAPTPPPATCPPMENHLIALRMQLYPSFAKSMNSQVESLRKINGTLPAAGVFGGGKASGTNVKDAVVQVIARRYAELFNTVVALSGEGDDEEMVFSSLLRLRQELDKLLAYQASKIPDEGKQRAFLQTHYEELLAGLSEGLSSHTRSQAEVAHFREMGRKAGRE</sequence>
<reference evidence="9 10" key="1">
    <citation type="submission" date="2016-07" db="EMBL/GenBank/DDBJ databases">
        <title>Pervasive Adenine N6-methylation of Active Genes in Fungi.</title>
        <authorList>
            <consortium name="DOE Joint Genome Institute"/>
            <person name="Mondo S.J."/>
            <person name="Dannebaum R.O."/>
            <person name="Kuo R.C."/>
            <person name="Labutti K."/>
            <person name="Haridas S."/>
            <person name="Kuo A."/>
            <person name="Salamov A."/>
            <person name="Ahrendt S.R."/>
            <person name="Lipzen A."/>
            <person name="Sullivan W."/>
            <person name="Andreopoulos W.B."/>
            <person name="Clum A."/>
            <person name="Lindquist E."/>
            <person name="Daum C."/>
            <person name="Ramamoorthy G.K."/>
            <person name="Gryganskyi A."/>
            <person name="Culley D."/>
            <person name="Magnuson J.K."/>
            <person name="James T.Y."/>
            <person name="O'Malley M.A."/>
            <person name="Stajich J.E."/>
            <person name="Spatafora J.W."/>
            <person name="Visel A."/>
            <person name="Grigoriev I.V."/>
        </authorList>
    </citation>
    <scope>NUCLEOTIDE SEQUENCE [LARGE SCALE GENOMIC DNA]</scope>
    <source>
        <strain evidence="9 10">62-1032</strain>
    </source>
</reference>
<proteinExistence type="inferred from homology"/>
<keyword evidence="3" id="KW-0813">Transport</keyword>
<dbReference type="InParanoid" id="A0A1Y2F8J5"/>
<evidence type="ECO:0000256" key="2">
    <source>
        <dbReference type="ARBA" id="ARBA00008180"/>
    </source>
</evidence>
<organism evidence="9 10">
    <name type="scientific">Leucosporidium creatinivorum</name>
    <dbReference type="NCBI Taxonomy" id="106004"/>
    <lineage>
        <taxon>Eukaryota</taxon>
        <taxon>Fungi</taxon>
        <taxon>Dikarya</taxon>
        <taxon>Basidiomycota</taxon>
        <taxon>Pucciniomycotina</taxon>
        <taxon>Microbotryomycetes</taxon>
        <taxon>Leucosporidiales</taxon>
        <taxon>Leucosporidium</taxon>
    </lineage>
</organism>
<comment type="subcellular location">
    <subcellularLocation>
        <location evidence="1">Golgi apparatus</location>
        <location evidence="1">trans-Golgi network</location>
    </subcellularLocation>
</comment>
<feature type="compositionally biased region" description="Polar residues" evidence="6">
    <location>
        <begin position="15"/>
        <end position="29"/>
    </location>
</feature>
<feature type="domain" description="Vps52 coiled-coil" evidence="7">
    <location>
        <begin position="78"/>
        <end position="244"/>
    </location>
</feature>
<dbReference type="Pfam" id="PF20655">
    <property type="entry name" value="Vps52_C"/>
    <property type="match status" value="2"/>
</dbReference>
<dbReference type="PANTHER" id="PTHR14190">
    <property type="entry name" value="SUPPRESSOR OF ACTIN MUTATIONS 2/VACUOLAR PROTEIN SORTING 52"/>
    <property type="match status" value="1"/>
</dbReference>
<dbReference type="GO" id="GO:0000938">
    <property type="term" value="C:GARP complex"/>
    <property type="evidence" value="ECO:0007669"/>
    <property type="project" value="TreeGrafter"/>
</dbReference>
<dbReference type="GO" id="GO:0019905">
    <property type="term" value="F:syntaxin binding"/>
    <property type="evidence" value="ECO:0007669"/>
    <property type="project" value="TreeGrafter"/>
</dbReference>
<dbReference type="InterPro" id="IPR048319">
    <property type="entry name" value="Vps52_CC"/>
</dbReference>
<feature type="compositionally biased region" description="Polar residues" evidence="6">
    <location>
        <begin position="432"/>
        <end position="442"/>
    </location>
</feature>
<feature type="region of interest" description="Disordered" evidence="6">
    <location>
        <begin position="390"/>
        <end position="449"/>
    </location>
</feature>
<dbReference type="FunCoup" id="A0A1Y2F8J5">
    <property type="interactions" value="456"/>
</dbReference>
<evidence type="ECO:0000259" key="8">
    <source>
        <dbReference type="Pfam" id="PF20655"/>
    </source>
</evidence>
<dbReference type="InterPro" id="IPR007258">
    <property type="entry name" value="Vps52"/>
</dbReference>
<dbReference type="GO" id="GO:0006896">
    <property type="term" value="P:Golgi to vacuole transport"/>
    <property type="evidence" value="ECO:0007669"/>
    <property type="project" value="TreeGrafter"/>
</dbReference>
<evidence type="ECO:0000256" key="6">
    <source>
        <dbReference type="SAM" id="MobiDB-lite"/>
    </source>
</evidence>
<dbReference type="GO" id="GO:0042147">
    <property type="term" value="P:retrograde transport, endosome to Golgi"/>
    <property type="evidence" value="ECO:0007669"/>
    <property type="project" value="TreeGrafter"/>
</dbReference>
<dbReference type="Proteomes" id="UP000193467">
    <property type="component" value="Unassembled WGS sequence"/>
</dbReference>